<dbReference type="Gene3D" id="1.10.1170.10">
    <property type="entry name" value="Inhibitor Of Apoptosis Protein (2mihbC-IAP-1), Chain A"/>
    <property type="match status" value="1"/>
</dbReference>
<dbReference type="PROSITE" id="PS50143">
    <property type="entry name" value="BIR_REPEAT_2"/>
    <property type="match status" value="1"/>
</dbReference>
<evidence type="ECO:0000313" key="2">
    <source>
        <dbReference type="EMBL" id="CAF0803567.1"/>
    </source>
</evidence>
<name>A0A8S2CU20_9BILA</name>
<dbReference type="SUPFAM" id="SSF57924">
    <property type="entry name" value="Inhibitor of apoptosis (IAP) repeat"/>
    <property type="match status" value="1"/>
</dbReference>
<feature type="compositionally biased region" description="Polar residues" evidence="1">
    <location>
        <begin position="47"/>
        <end position="75"/>
    </location>
</feature>
<feature type="compositionally biased region" description="Polar residues" evidence="1">
    <location>
        <begin position="84"/>
        <end position="98"/>
    </location>
</feature>
<feature type="non-terminal residue" evidence="2">
    <location>
        <position position="227"/>
    </location>
</feature>
<dbReference type="InterPro" id="IPR001370">
    <property type="entry name" value="BIR_rpt"/>
</dbReference>
<evidence type="ECO:0000256" key="1">
    <source>
        <dbReference type="SAM" id="MobiDB-lite"/>
    </source>
</evidence>
<organism evidence="2 4">
    <name type="scientific">Didymodactylos carnosus</name>
    <dbReference type="NCBI Taxonomy" id="1234261"/>
    <lineage>
        <taxon>Eukaryota</taxon>
        <taxon>Metazoa</taxon>
        <taxon>Spiralia</taxon>
        <taxon>Gnathifera</taxon>
        <taxon>Rotifera</taxon>
        <taxon>Eurotatoria</taxon>
        <taxon>Bdelloidea</taxon>
        <taxon>Philodinida</taxon>
        <taxon>Philodinidae</taxon>
        <taxon>Didymodactylos</taxon>
    </lineage>
</organism>
<accession>A0A8S2CU20</accession>
<feature type="region of interest" description="Disordered" evidence="1">
    <location>
        <begin position="12"/>
        <end position="114"/>
    </location>
</feature>
<reference evidence="2" key="1">
    <citation type="submission" date="2021-02" db="EMBL/GenBank/DDBJ databases">
        <authorList>
            <person name="Nowell W R."/>
        </authorList>
    </citation>
    <scope>NUCLEOTIDE SEQUENCE</scope>
</reference>
<comment type="caution">
    <text evidence="2">The sequence shown here is derived from an EMBL/GenBank/DDBJ whole genome shotgun (WGS) entry which is preliminary data.</text>
</comment>
<protein>
    <submittedName>
        <fullName evidence="2">Uncharacterized protein</fullName>
    </submittedName>
</protein>
<evidence type="ECO:0000313" key="4">
    <source>
        <dbReference type="Proteomes" id="UP000677228"/>
    </source>
</evidence>
<proteinExistence type="predicted"/>
<dbReference type="EMBL" id="CAJNOK010001285">
    <property type="protein sequence ID" value="CAF0803567.1"/>
    <property type="molecule type" value="Genomic_DNA"/>
</dbReference>
<dbReference type="Proteomes" id="UP000677228">
    <property type="component" value="Unassembled WGS sequence"/>
</dbReference>
<sequence>MLLGFSWLRAGTEGTHSSSEEYETTVPDPPTFAAIEPYLKSPRPVLQSPSETTMRTSQSSERVISPTTLSTSDSANHPPGFMINSMTATVQNQQSSLLQRERNDDSLSDNVNDISPSTQLSLVDVRFQLAHEKSRRDTFKKYNLETFVDVPIECLAYCGFYLNGEGTALLCPCCEVRLTVNEFKYHMEHGAEGSDSEPWTPMRVHRHASGQLIDQTRPWCTLNPPPP</sequence>
<dbReference type="Proteomes" id="UP000682733">
    <property type="component" value="Unassembled WGS sequence"/>
</dbReference>
<dbReference type="EMBL" id="CAJOBA010001285">
    <property type="protein sequence ID" value="CAF3587073.1"/>
    <property type="molecule type" value="Genomic_DNA"/>
</dbReference>
<gene>
    <name evidence="2" type="ORF">OVA965_LOCUS4776</name>
    <name evidence="3" type="ORF">TMI583_LOCUS4774</name>
</gene>
<evidence type="ECO:0000313" key="3">
    <source>
        <dbReference type="EMBL" id="CAF3587073.1"/>
    </source>
</evidence>
<dbReference type="AlphaFoldDB" id="A0A8S2CU20"/>